<accession>A0A0B2AAR5</accession>
<evidence type="ECO:0000313" key="2">
    <source>
        <dbReference type="EMBL" id="KHK98843.1"/>
    </source>
</evidence>
<dbReference type="EMBL" id="JTDK01000006">
    <property type="protein sequence ID" value="KHK98843.1"/>
    <property type="molecule type" value="Genomic_DNA"/>
</dbReference>
<organism evidence="2 3">
    <name type="scientific">Microbacterium mangrovi</name>
    <dbReference type="NCBI Taxonomy" id="1348253"/>
    <lineage>
        <taxon>Bacteria</taxon>
        <taxon>Bacillati</taxon>
        <taxon>Actinomycetota</taxon>
        <taxon>Actinomycetes</taxon>
        <taxon>Micrococcales</taxon>
        <taxon>Microbacteriaceae</taxon>
        <taxon>Microbacterium</taxon>
    </lineage>
</organism>
<feature type="transmembrane region" description="Helical" evidence="1">
    <location>
        <begin position="24"/>
        <end position="48"/>
    </location>
</feature>
<protein>
    <submittedName>
        <fullName evidence="2">Uncharacterized protein</fullName>
    </submittedName>
</protein>
<keyword evidence="1" id="KW-0472">Membrane</keyword>
<evidence type="ECO:0000256" key="1">
    <source>
        <dbReference type="SAM" id="Phobius"/>
    </source>
</evidence>
<sequence>MVMLQQTDLAGMFWQALLNGAVGVWNMLLANPWLLVLLVGIIVARLVLEFTPRRRRRRR</sequence>
<dbReference type="AlphaFoldDB" id="A0A0B2AAR5"/>
<proteinExistence type="predicted"/>
<dbReference type="Proteomes" id="UP000031030">
    <property type="component" value="Unassembled WGS sequence"/>
</dbReference>
<keyword evidence="1" id="KW-0812">Transmembrane</keyword>
<evidence type="ECO:0000313" key="3">
    <source>
        <dbReference type="Proteomes" id="UP000031030"/>
    </source>
</evidence>
<keyword evidence="1" id="KW-1133">Transmembrane helix</keyword>
<name>A0A0B2AAR5_9MICO</name>
<keyword evidence="3" id="KW-1185">Reference proteome</keyword>
<reference evidence="2 3" key="1">
    <citation type="submission" date="2014-11" db="EMBL/GenBank/DDBJ databases">
        <title>Genome sequence of Microbacterium mangrovi MUSC 115(T).</title>
        <authorList>
            <person name="Lee L.-H."/>
        </authorList>
    </citation>
    <scope>NUCLEOTIDE SEQUENCE [LARGE SCALE GENOMIC DNA]</scope>
    <source>
        <strain evidence="2 3">MUSC 115</strain>
    </source>
</reference>
<comment type="caution">
    <text evidence="2">The sequence shown here is derived from an EMBL/GenBank/DDBJ whole genome shotgun (WGS) entry which is preliminary data.</text>
</comment>
<gene>
    <name evidence="2" type="ORF">LK09_08215</name>
</gene>